<reference evidence="1" key="1">
    <citation type="submission" date="2023-11" db="EMBL/GenBank/DDBJ databases">
        <authorList>
            <person name="Poullet M."/>
        </authorList>
    </citation>
    <scope>NUCLEOTIDE SEQUENCE</scope>
    <source>
        <strain evidence="1">E1834</strain>
    </source>
</reference>
<sequence>MTWPLIWSDNNLFILAFLVRLFFILYARIHDYLFNLNFTDVDYEVFTEAALLVLQGSSPYNLSTYRYSPIIAWILVPNYLFADFGKENFFIRKKYFFKGKIIFSILDVFVGWIQLKYFTQFNKISTTSKEIISNKLILFRRSICLLWLFNLFNIIIATRGNSDALICFLNLLTMLELSKGNYLFSAFIHGLATHLRIFPLIYFPSIFLHLSNYKNKNLGNIKLFILNCLQNKRGFLFIFISIFSFLLSTFIFYLFYGQSFIYSSFLYHLTRVDVSHNFSPYFLPLYLSMNNREWTKFIGIFSFFPQIICNAFFALKFSNDLPFCWFLTTFAFVSFNKVSTSQYFIWYFCFLPLIIHKIKVIGYCLLIYSNFVDIIHLFGFGVRFDKLKGQHILKNPGVVHAIIEKSAIKGTDTVMEVGSGTGNMSLKIMQRAKKLIAFEIDPKMVAELQKRVIGTQNQYKLKIITGDVIKIKEWPQFDICVSNLPYKISSPFVFRLLLQRPLPRYAVLMFQKEFADRLTASPGSKCYCRLSVSVQLLAKVEHLMKVKRSEFVPPPKVDSAVVRIEPRSPPPAICYKEWDGMLRIAFMRKNKTILSLFKQKNVVNILERNYKIVCKSKGKEISDDFSMEELIERTLVDGQFANRRARTMSIEDFLALLINFNKENIHFS</sequence>
<proteinExistence type="predicted"/>
<dbReference type="EMBL" id="CAVMJV010000045">
    <property type="protein sequence ID" value="CAK5081857.1"/>
    <property type="molecule type" value="Genomic_DNA"/>
</dbReference>
<evidence type="ECO:0000313" key="2">
    <source>
        <dbReference type="Proteomes" id="UP001497535"/>
    </source>
</evidence>
<protein>
    <submittedName>
        <fullName evidence="1">Uncharacterized protein</fullName>
    </submittedName>
</protein>
<organism evidence="1 2">
    <name type="scientific">Meloidogyne enterolobii</name>
    <name type="common">Root-knot nematode worm</name>
    <name type="synonym">Meloidogyne mayaguensis</name>
    <dbReference type="NCBI Taxonomy" id="390850"/>
    <lineage>
        <taxon>Eukaryota</taxon>
        <taxon>Metazoa</taxon>
        <taxon>Ecdysozoa</taxon>
        <taxon>Nematoda</taxon>
        <taxon>Chromadorea</taxon>
        <taxon>Rhabditida</taxon>
        <taxon>Tylenchina</taxon>
        <taxon>Tylenchomorpha</taxon>
        <taxon>Tylenchoidea</taxon>
        <taxon>Meloidogynidae</taxon>
        <taxon>Meloidogyninae</taxon>
        <taxon>Meloidogyne</taxon>
    </lineage>
</organism>
<accession>A0ACB0ZS06</accession>
<name>A0ACB0ZS06_MELEN</name>
<keyword evidence="2" id="KW-1185">Reference proteome</keyword>
<evidence type="ECO:0000313" key="1">
    <source>
        <dbReference type="EMBL" id="CAK5081857.1"/>
    </source>
</evidence>
<gene>
    <name evidence="1" type="ORF">MENTE1834_LOCUS29096</name>
</gene>
<dbReference type="Proteomes" id="UP001497535">
    <property type="component" value="Unassembled WGS sequence"/>
</dbReference>
<comment type="caution">
    <text evidence="1">The sequence shown here is derived from an EMBL/GenBank/DDBJ whole genome shotgun (WGS) entry which is preliminary data.</text>
</comment>